<dbReference type="SUPFAM" id="SSF49401">
    <property type="entry name" value="Bacterial adhesins"/>
    <property type="match status" value="1"/>
</dbReference>
<protein>
    <submittedName>
        <fullName evidence="7">Type 1 fimbrial protein</fullName>
    </submittedName>
</protein>
<keyword evidence="3 5" id="KW-0732">Signal</keyword>
<reference evidence="7" key="1">
    <citation type="submission" date="2020-02" db="EMBL/GenBank/DDBJ databases">
        <authorList>
            <consortium name="GenomeTrakr network: Whole genome sequencing for foodborne pathogen traceback"/>
        </authorList>
    </citation>
    <scope>NUCLEOTIDE SEQUENCE</scope>
    <source>
        <strain evidence="7">CFSAN046653</strain>
    </source>
</reference>
<dbReference type="InterPro" id="IPR050263">
    <property type="entry name" value="Bact_Fimbrial_Adh_Pro"/>
</dbReference>
<feature type="chain" id="PRO_5042528199" evidence="5">
    <location>
        <begin position="24"/>
        <end position="196"/>
    </location>
</feature>
<dbReference type="PANTHER" id="PTHR33420">
    <property type="entry name" value="FIMBRIAL SUBUNIT ELFA-RELATED"/>
    <property type="match status" value="1"/>
</dbReference>
<evidence type="ECO:0000256" key="4">
    <source>
        <dbReference type="ARBA" id="ARBA00023263"/>
    </source>
</evidence>
<feature type="domain" description="Fimbrial-type adhesion" evidence="6">
    <location>
        <begin position="31"/>
        <end position="195"/>
    </location>
</feature>
<comment type="similarity">
    <text evidence="2">Belongs to the fimbrial protein family.</text>
</comment>
<gene>
    <name evidence="7" type="ORF">BCB93_000183</name>
</gene>
<accession>A0AAI9FCR7</accession>
<dbReference type="InterPro" id="IPR000259">
    <property type="entry name" value="Adhesion_dom_fimbrial"/>
</dbReference>
<proteinExistence type="inferred from homology"/>
<evidence type="ECO:0000313" key="8">
    <source>
        <dbReference type="Proteomes" id="UP000775646"/>
    </source>
</evidence>
<dbReference type="PANTHER" id="PTHR33420:SF12">
    <property type="entry name" value="FIMBRIN-LIKE PROTEIN FIMI-RELATED"/>
    <property type="match status" value="1"/>
</dbReference>
<organism evidence="7 8">
    <name type="scientific">Escherichia coli</name>
    <dbReference type="NCBI Taxonomy" id="562"/>
    <lineage>
        <taxon>Bacteria</taxon>
        <taxon>Pseudomonadati</taxon>
        <taxon>Pseudomonadota</taxon>
        <taxon>Gammaproteobacteria</taxon>
        <taxon>Enterobacterales</taxon>
        <taxon>Enterobacteriaceae</taxon>
        <taxon>Escherichia</taxon>
    </lineage>
</organism>
<evidence type="ECO:0000313" key="7">
    <source>
        <dbReference type="EMBL" id="EFI6950624.1"/>
    </source>
</evidence>
<evidence type="ECO:0000256" key="3">
    <source>
        <dbReference type="ARBA" id="ARBA00022729"/>
    </source>
</evidence>
<comment type="subcellular location">
    <subcellularLocation>
        <location evidence="1">Fimbrium</location>
    </subcellularLocation>
</comment>
<dbReference type="InterPro" id="IPR008966">
    <property type="entry name" value="Adhesion_dom_sf"/>
</dbReference>
<evidence type="ECO:0000256" key="5">
    <source>
        <dbReference type="SAM" id="SignalP"/>
    </source>
</evidence>
<dbReference type="Gene3D" id="2.60.40.1090">
    <property type="entry name" value="Fimbrial-type adhesion domain"/>
    <property type="match status" value="1"/>
</dbReference>
<dbReference type="EMBL" id="AASZRA010000001">
    <property type="protein sequence ID" value="EFI6950624.1"/>
    <property type="molecule type" value="Genomic_DNA"/>
</dbReference>
<dbReference type="RefSeq" id="WP_000644765.1">
    <property type="nucleotide sequence ID" value="NZ_BIDJ01000004.1"/>
</dbReference>
<evidence type="ECO:0000256" key="1">
    <source>
        <dbReference type="ARBA" id="ARBA00004561"/>
    </source>
</evidence>
<dbReference type="InterPro" id="IPR036937">
    <property type="entry name" value="Adhesion_dom_fimbrial_sf"/>
</dbReference>
<dbReference type="Pfam" id="PF00419">
    <property type="entry name" value="Fimbrial"/>
    <property type="match status" value="1"/>
</dbReference>
<sequence length="196" mass="20321">MKAKILIPSLSVLLMGISALSYADTPAGKVHFNGLITASTCDLEQGTGKGQNDQTVTLQTVDVADFGAAVGNEAANSATDFNINLTGCTTQLGSINLEFSGNTTDATDNTALAIDTGADKATGVGIRIYREGASSPINFATDRTDAESSAVTLSSISPTNGDGKHSFNYKAVYVRTADTITEGQGNATADYRIAYY</sequence>
<evidence type="ECO:0000256" key="2">
    <source>
        <dbReference type="ARBA" id="ARBA00006671"/>
    </source>
</evidence>
<dbReference type="GO" id="GO:0043709">
    <property type="term" value="P:cell adhesion involved in single-species biofilm formation"/>
    <property type="evidence" value="ECO:0007669"/>
    <property type="project" value="TreeGrafter"/>
</dbReference>
<dbReference type="Proteomes" id="UP000775646">
    <property type="component" value="Unassembled WGS sequence"/>
</dbReference>
<name>A0AAI9FCR7_ECOLX</name>
<evidence type="ECO:0000259" key="6">
    <source>
        <dbReference type="Pfam" id="PF00419"/>
    </source>
</evidence>
<dbReference type="AlphaFoldDB" id="A0AAI9FCR7"/>
<dbReference type="GO" id="GO:0009289">
    <property type="term" value="C:pilus"/>
    <property type="evidence" value="ECO:0007669"/>
    <property type="project" value="UniProtKB-SubCell"/>
</dbReference>
<comment type="caution">
    <text evidence="7">The sequence shown here is derived from an EMBL/GenBank/DDBJ whole genome shotgun (WGS) entry which is preliminary data.</text>
</comment>
<feature type="signal peptide" evidence="5">
    <location>
        <begin position="1"/>
        <end position="23"/>
    </location>
</feature>
<keyword evidence="4" id="KW-0281">Fimbrium</keyword>